<dbReference type="InterPro" id="IPR036565">
    <property type="entry name" value="Mur-like_cat_sf"/>
</dbReference>
<dbReference type="Proteomes" id="UP000188320">
    <property type="component" value="Unassembled WGS sequence"/>
</dbReference>
<dbReference type="GO" id="GO:0005739">
    <property type="term" value="C:mitochondrion"/>
    <property type="evidence" value="ECO:0007669"/>
    <property type="project" value="TreeGrafter"/>
</dbReference>
<evidence type="ECO:0000313" key="7">
    <source>
        <dbReference type="EMBL" id="OMH80207.1"/>
    </source>
</evidence>
<proteinExistence type="inferred from homology"/>
<dbReference type="GO" id="GO:0005524">
    <property type="term" value="F:ATP binding"/>
    <property type="evidence" value="ECO:0007669"/>
    <property type="project" value="UniProtKB-KW"/>
</dbReference>
<dbReference type="GO" id="GO:0004326">
    <property type="term" value="F:tetrahydrofolylpolyglutamate synthase activity"/>
    <property type="evidence" value="ECO:0007669"/>
    <property type="project" value="InterPro"/>
</dbReference>
<reference evidence="8" key="1">
    <citation type="submission" date="2017-01" db="EMBL/GenBank/DDBJ databases">
        <authorList>
            <person name="Wang Y."/>
            <person name="White M."/>
            <person name="Kvist S."/>
            <person name="Moncalvo J.-M."/>
        </authorList>
    </citation>
    <scope>NUCLEOTIDE SEQUENCE [LARGE SCALE GENOMIC DNA]</scope>
    <source>
        <strain evidence="8">COL-18-3</strain>
    </source>
</reference>
<dbReference type="Gene3D" id="3.40.1190.10">
    <property type="entry name" value="Mur-like, catalytic domain"/>
    <property type="match status" value="1"/>
</dbReference>
<dbReference type="PANTHER" id="PTHR11136:SF0">
    <property type="entry name" value="DIHYDROFOLATE SYNTHETASE-RELATED"/>
    <property type="match status" value="1"/>
</dbReference>
<accession>A0A1R1PGY8</accession>
<dbReference type="OrthoDB" id="5212574at2759"/>
<dbReference type="PANTHER" id="PTHR11136">
    <property type="entry name" value="FOLYLPOLYGLUTAMATE SYNTHASE-RELATED"/>
    <property type="match status" value="1"/>
</dbReference>
<keyword evidence="2" id="KW-0436">Ligase</keyword>
<dbReference type="EMBL" id="LSSK01001263">
    <property type="protein sequence ID" value="OMH80207.1"/>
    <property type="molecule type" value="Genomic_DNA"/>
</dbReference>
<gene>
    <name evidence="7" type="ORF">AX774_g6365</name>
</gene>
<dbReference type="InterPro" id="IPR036615">
    <property type="entry name" value="Mur_ligase_C_dom_sf"/>
</dbReference>
<dbReference type="GO" id="GO:0005829">
    <property type="term" value="C:cytosol"/>
    <property type="evidence" value="ECO:0007669"/>
    <property type="project" value="TreeGrafter"/>
</dbReference>
<evidence type="ECO:0000256" key="2">
    <source>
        <dbReference type="ARBA" id="ARBA00022598"/>
    </source>
</evidence>
<keyword evidence="4" id="KW-0547">Nucleotide-binding</keyword>
<keyword evidence="8" id="KW-1185">Reference proteome</keyword>
<dbReference type="GO" id="GO:0046872">
    <property type="term" value="F:metal ion binding"/>
    <property type="evidence" value="ECO:0007669"/>
    <property type="project" value="UniProtKB-KW"/>
</dbReference>
<dbReference type="AlphaFoldDB" id="A0A1R1PGY8"/>
<dbReference type="InterPro" id="IPR001645">
    <property type="entry name" value="Folylpolyglutamate_synth"/>
</dbReference>
<comment type="caution">
    <text evidence="7">The sequence shown here is derived from an EMBL/GenBank/DDBJ whole genome shotgun (WGS) entry which is preliminary data.</text>
</comment>
<evidence type="ECO:0000256" key="6">
    <source>
        <dbReference type="ARBA" id="ARBA00022842"/>
    </source>
</evidence>
<comment type="similarity">
    <text evidence="1">Belongs to the folylpolyglutamate synthase family.</text>
</comment>
<dbReference type="SUPFAM" id="SSF53244">
    <property type="entry name" value="MurD-like peptide ligases, peptide-binding domain"/>
    <property type="match status" value="1"/>
</dbReference>
<keyword evidence="6" id="KW-0460">Magnesium</keyword>
<organism evidence="7 8">
    <name type="scientific">Zancudomyces culisetae</name>
    <name type="common">Gut fungus</name>
    <name type="synonym">Smittium culisetae</name>
    <dbReference type="NCBI Taxonomy" id="1213189"/>
    <lineage>
        <taxon>Eukaryota</taxon>
        <taxon>Fungi</taxon>
        <taxon>Fungi incertae sedis</taxon>
        <taxon>Zoopagomycota</taxon>
        <taxon>Kickxellomycotina</taxon>
        <taxon>Harpellomycetes</taxon>
        <taxon>Harpellales</taxon>
        <taxon>Legeriomycetaceae</taxon>
        <taxon>Zancudomyces</taxon>
    </lineage>
</organism>
<dbReference type="UniPathway" id="UPA00850"/>
<keyword evidence="3" id="KW-0479">Metal-binding</keyword>
<dbReference type="SUPFAM" id="SSF53623">
    <property type="entry name" value="MurD-like peptide ligases, catalytic domain"/>
    <property type="match status" value="2"/>
</dbReference>
<sequence length="567" mass="63740">MDLGLERIKHFLNNVLDQNPCRKLKIIHITGTNGKGSVCAFISSVLCQKLPKVGTFNSPHLVTVRDSIKINNKEISELDHARIVGCIRKKLEQLEQRFQLTNFEILVVEMLLYFVEQDVDIALLEVGVGGLKDATNVFDGCCSREEGESLNSDNGGNKNSGVTGSLIQCITNIGHDHIGLIGNNLTEITREKLGIVKRNSIVVIGPQHEQEVVDVITSEMQGDGILKSCKKVIALHKGDYDIKTLPINDRIVGLYDKKKSCMNNVLADGSDNGRKKNVEAGAGELKTREIPHLIIESMSIPLVLNGNHQADNAAVAYHVIQEINQSLSLGLNREDIYYGFYSTEWVGRLTWLSFNTTENRIVVKKFAPKRYTVNAKDEDSKNLDTSKNNNDIVNILVDGAHNVPAAQKVVEYINGTINSCSHCGCDRNKNDIQKRRVVYVANFTAGKNYKEIMDIIFTTNQDNSNKSENGGWCKCDVIREFWTCPFTQPDQMPWINCIDCAELVEYVTPNKEKYKISKSRMFENWQQIFKELVCYKKIGVANLDVVVFGSLYLVADLFREVQIKETR</sequence>
<name>A0A1R1PGY8_ZANCU</name>
<evidence type="ECO:0000256" key="3">
    <source>
        <dbReference type="ARBA" id="ARBA00022723"/>
    </source>
</evidence>
<keyword evidence="5" id="KW-0067">ATP-binding</keyword>
<evidence type="ECO:0000256" key="5">
    <source>
        <dbReference type="ARBA" id="ARBA00022840"/>
    </source>
</evidence>
<dbReference type="GO" id="GO:0008841">
    <property type="term" value="F:dihydrofolate synthase activity"/>
    <property type="evidence" value="ECO:0007669"/>
    <property type="project" value="TreeGrafter"/>
</dbReference>
<evidence type="ECO:0000313" key="8">
    <source>
        <dbReference type="Proteomes" id="UP000188320"/>
    </source>
</evidence>
<dbReference type="Gene3D" id="3.90.190.20">
    <property type="entry name" value="Mur ligase, C-terminal domain"/>
    <property type="match status" value="1"/>
</dbReference>
<protein>
    <submittedName>
        <fullName evidence="7">Dihydrofolate synthetase</fullName>
    </submittedName>
</protein>
<evidence type="ECO:0000256" key="4">
    <source>
        <dbReference type="ARBA" id="ARBA00022741"/>
    </source>
</evidence>
<evidence type="ECO:0000256" key="1">
    <source>
        <dbReference type="ARBA" id="ARBA00008276"/>
    </source>
</evidence>